<evidence type="ECO:0000256" key="1">
    <source>
        <dbReference type="ARBA" id="ARBA00004651"/>
    </source>
</evidence>
<feature type="compositionally biased region" description="Low complexity" evidence="9">
    <location>
        <begin position="375"/>
        <end position="404"/>
    </location>
</feature>
<dbReference type="GO" id="GO:0004888">
    <property type="term" value="F:transmembrane signaling receptor activity"/>
    <property type="evidence" value="ECO:0007669"/>
    <property type="project" value="TreeGrafter"/>
</dbReference>
<keyword evidence="4 10" id="KW-0812">Transmembrane</keyword>
<protein>
    <submittedName>
        <fullName evidence="12">Predicted methyl-accepting chemotaxis sensory transducer</fullName>
    </submittedName>
</protein>
<dbReference type="PANTHER" id="PTHR43531:SF14">
    <property type="entry name" value="METHYL-ACCEPTING CHEMOTAXIS PROTEIN I-RELATED"/>
    <property type="match status" value="1"/>
</dbReference>
<reference evidence="12" key="1">
    <citation type="submission" date="2018-07" db="EMBL/GenBank/DDBJ databases">
        <authorList>
            <consortium name="Genoscope - CEA"/>
            <person name="William W."/>
        </authorList>
    </citation>
    <scope>NUCLEOTIDE SEQUENCE</scope>
    <source>
        <strain evidence="12">IK1</strain>
    </source>
</reference>
<dbReference type="AlphaFoldDB" id="A0A653AE07"/>
<feature type="transmembrane region" description="Helical" evidence="10">
    <location>
        <begin position="323"/>
        <end position="347"/>
    </location>
</feature>
<evidence type="ECO:0000256" key="2">
    <source>
        <dbReference type="ARBA" id="ARBA00022475"/>
    </source>
</evidence>
<keyword evidence="3" id="KW-0488">Methylation</keyword>
<dbReference type="GO" id="GO:0007165">
    <property type="term" value="P:signal transduction"/>
    <property type="evidence" value="ECO:0007669"/>
    <property type="project" value="UniProtKB-KW"/>
</dbReference>
<dbReference type="Pfam" id="PF00015">
    <property type="entry name" value="MCPsignal"/>
    <property type="match status" value="1"/>
</dbReference>
<feature type="region of interest" description="Disordered" evidence="9">
    <location>
        <begin position="375"/>
        <end position="415"/>
    </location>
</feature>
<feature type="transmembrane region" description="Helical" evidence="10">
    <location>
        <begin position="12"/>
        <end position="35"/>
    </location>
</feature>
<name>A0A653AE07_UNCDX</name>
<dbReference type="SUPFAM" id="SSF58104">
    <property type="entry name" value="Methyl-accepting chemotaxis protein (MCP) signaling domain"/>
    <property type="match status" value="1"/>
</dbReference>
<dbReference type="CDD" id="cd12913">
    <property type="entry name" value="PDC1_MCP_like"/>
    <property type="match status" value="1"/>
</dbReference>
<feature type="compositionally biased region" description="Basic and acidic residues" evidence="9">
    <location>
        <begin position="655"/>
        <end position="671"/>
    </location>
</feature>
<keyword evidence="2" id="KW-1003">Cell membrane</keyword>
<proteinExistence type="inferred from homology"/>
<dbReference type="CDD" id="cd18774">
    <property type="entry name" value="PDC2_HK_sensor"/>
    <property type="match status" value="1"/>
</dbReference>
<keyword evidence="8" id="KW-0807">Transducer</keyword>
<evidence type="ECO:0000256" key="7">
    <source>
        <dbReference type="ARBA" id="ARBA00029447"/>
    </source>
</evidence>
<evidence type="ECO:0000256" key="5">
    <source>
        <dbReference type="ARBA" id="ARBA00022989"/>
    </source>
</evidence>
<comment type="similarity">
    <text evidence="7">Belongs to the methyl-accepting chemotaxis (MCP) protein family.</text>
</comment>
<feature type="domain" description="Methyl-accepting transducer" evidence="11">
    <location>
        <begin position="363"/>
        <end position="592"/>
    </location>
</feature>
<dbReference type="Gene3D" id="3.30.450.20">
    <property type="entry name" value="PAS domain"/>
    <property type="match status" value="2"/>
</dbReference>
<feature type="region of interest" description="Disordered" evidence="9">
    <location>
        <begin position="630"/>
        <end position="671"/>
    </location>
</feature>
<evidence type="ECO:0000256" key="8">
    <source>
        <dbReference type="PROSITE-ProRule" id="PRU00284"/>
    </source>
</evidence>
<dbReference type="PROSITE" id="PS50111">
    <property type="entry name" value="CHEMOTAXIS_TRANSDUC_2"/>
    <property type="match status" value="1"/>
</dbReference>
<dbReference type="PANTHER" id="PTHR43531">
    <property type="entry name" value="PROTEIN ICFG"/>
    <property type="match status" value="1"/>
</dbReference>
<dbReference type="EMBL" id="UPXX01000031">
    <property type="protein sequence ID" value="VBB46299.1"/>
    <property type="molecule type" value="Genomic_DNA"/>
</dbReference>
<gene>
    <name evidence="12" type="ORF">TRIP_B40217</name>
</gene>
<dbReference type="Gene3D" id="1.10.287.950">
    <property type="entry name" value="Methyl-accepting chemotaxis protein"/>
    <property type="match status" value="1"/>
</dbReference>
<evidence type="ECO:0000313" key="12">
    <source>
        <dbReference type="EMBL" id="VBB46299.1"/>
    </source>
</evidence>
<evidence type="ECO:0000256" key="3">
    <source>
        <dbReference type="ARBA" id="ARBA00022481"/>
    </source>
</evidence>
<accession>A0A653AE07</accession>
<evidence type="ECO:0000256" key="9">
    <source>
        <dbReference type="SAM" id="MobiDB-lite"/>
    </source>
</evidence>
<comment type="subcellular location">
    <subcellularLocation>
        <location evidence="1">Cell membrane</location>
        <topology evidence="1">Multi-pass membrane protein</topology>
    </subcellularLocation>
</comment>
<evidence type="ECO:0000256" key="6">
    <source>
        <dbReference type="ARBA" id="ARBA00023136"/>
    </source>
</evidence>
<evidence type="ECO:0000259" key="11">
    <source>
        <dbReference type="PROSITE" id="PS50111"/>
    </source>
</evidence>
<organism evidence="12">
    <name type="scientific">Uncultured Desulfatiglans sp</name>
    <dbReference type="NCBI Taxonomy" id="1748965"/>
    <lineage>
        <taxon>Bacteria</taxon>
        <taxon>Pseudomonadati</taxon>
        <taxon>Thermodesulfobacteriota</taxon>
        <taxon>Desulfobacteria</taxon>
        <taxon>Desulfatiglandales</taxon>
        <taxon>Desulfatiglandaceae</taxon>
        <taxon>Desulfatiglans</taxon>
        <taxon>environmental samples</taxon>
    </lineage>
</organism>
<evidence type="ECO:0000256" key="4">
    <source>
        <dbReference type="ARBA" id="ARBA00022692"/>
    </source>
</evidence>
<dbReference type="InterPro" id="IPR051310">
    <property type="entry name" value="MCP_chemotaxis"/>
</dbReference>
<dbReference type="SMART" id="SM00283">
    <property type="entry name" value="MA"/>
    <property type="match status" value="1"/>
</dbReference>
<dbReference type="InterPro" id="IPR004089">
    <property type="entry name" value="MCPsignal_dom"/>
</dbReference>
<evidence type="ECO:0000256" key="10">
    <source>
        <dbReference type="SAM" id="Phobius"/>
    </source>
</evidence>
<dbReference type="GO" id="GO:0006935">
    <property type="term" value="P:chemotaxis"/>
    <property type="evidence" value="ECO:0007669"/>
    <property type="project" value="TreeGrafter"/>
</dbReference>
<keyword evidence="6 10" id="KW-0472">Membrane</keyword>
<keyword evidence="5 10" id="KW-1133">Transmembrane helix</keyword>
<dbReference type="GO" id="GO:0005886">
    <property type="term" value="C:plasma membrane"/>
    <property type="evidence" value="ECO:0007669"/>
    <property type="project" value="UniProtKB-SubCell"/>
</dbReference>
<sequence>MNKRFSLKLRLTLPTLLTALLIVGGIVAFLSTVMMRTTKEEALSKAYEMAHRYGNEIDAELEVAMDAARSLGQSFQALKKSGHTDREMLNLILKENLEGNPDFLGVWTCWEPNALDGKDAEYVNAPLHDSTGRFIPYYNRGSSRVEGEALLDYEKPGAGDYYLLARNSGREVITEPYLYKVGGKEILVTRAAVPIEHANRVVGVVGVDLPLSKLQSLIENLHPYGSGVSAVFANRGTIAAHFDPSRLGKQMRDTEADMCDEHLMPFAEAVQAGRDFIFSVYSKPLASDVYIQTVPLTIGRSTTPWGFAIGIPMKAVLAGPRSVMIMAIATGVIGLTLLSLFVIWTALGVANPINRISQKMGGAAQEVSSAATQLSSTSQSLAEGSSEQASSIEETSSSLEEMSSMTRQNADHASQADKLMHNAKTIVGEANESMSQLTGSMADISRSSEETFKIIKTIDEIAFQTNLLALNAAVEAARAGEAGAGFAVVADEVRNLAMRAAEAARNTSNIIEETVKKVKGGSDLVLKTNEAFKQVAQSAAKVGELVGEIAAASSEQAQGIEQINTAVAEMDKVTQRNAAGAEESASAAEQMNAQAVELKSMVLDLTALVQGTRNGKGSADSFHAADAYAPKRKPQLPSLHNKPHHRKALPAQTEIRPEKLIPLDSDDLKDF</sequence>
<dbReference type="Pfam" id="PF02743">
    <property type="entry name" value="dCache_1"/>
    <property type="match status" value="1"/>
</dbReference>
<dbReference type="InterPro" id="IPR033479">
    <property type="entry name" value="dCache_1"/>
</dbReference>